<dbReference type="PANTHER" id="PTHR21600">
    <property type="entry name" value="MITOCHONDRIAL RNA PSEUDOURIDINE SYNTHASE"/>
    <property type="match status" value="1"/>
</dbReference>
<dbReference type="Gene3D" id="3.30.2350.10">
    <property type="entry name" value="Pseudouridine synthase"/>
    <property type="match status" value="1"/>
</dbReference>
<dbReference type="Pfam" id="PF00849">
    <property type="entry name" value="PseudoU_synth_2"/>
    <property type="match status" value="1"/>
</dbReference>
<dbReference type="EMBL" id="CP133720">
    <property type="protein sequence ID" value="WMW81626.1"/>
    <property type="molecule type" value="Genomic_DNA"/>
</dbReference>
<protein>
    <submittedName>
        <fullName evidence="2">RluA family pseudouridine synthase</fullName>
    </submittedName>
</protein>
<accession>A0ABY9RNQ1</accession>
<dbReference type="PANTHER" id="PTHR21600:SF84">
    <property type="entry name" value="PSEUDOURIDINE SYNTHASE RSUA_RLUA-LIKE DOMAIN-CONTAINING PROTEIN"/>
    <property type="match status" value="1"/>
</dbReference>
<evidence type="ECO:0000313" key="2">
    <source>
        <dbReference type="EMBL" id="WMW81626.1"/>
    </source>
</evidence>
<dbReference type="PROSITE" id="PS01129">
    <property type="entry name" value="PSI_RLU"/>
    <property type="match status" value="1"/>
</dbReference>
<dbReference type="InterPro" id="IPR006145">
    <property type="entry name" value="PsdUridine_synth_RsuA/RluA"/>
</dbReference>
<evidence type="ECO:0000259" key="1">
    <source>
        <dbReference type="Pfam" id="PF00849"/>
    </source>
</evidence>
<proteinExistence type="predicted"/>
<gene>
    <name evidence="2" type="ORF">RF679_04930</name>
</gene>
<dbReference type="RefSeq" id="WP_309483105.1">
    <property type="nucleotide sequence ID" value="NZ_CP133720.1"/>
</dbReference>
<dbReference type="InterPro" id="IPR020103">
    <property type="entry name" value="PsdUridine_synth_cat_dom_sf"/>
</dbReference>
<dbReference type="Proteomes" id="UP001181355">
    <property type="component" value="Chromosome"/>
</dbReference>
<name>A0ABY9RNQ1_9BURK</name>
<dbReference type="InterPro" id="IPR050188">
    <property type="entry name" value="RluA_PseudoU_synthase"/>
</dbReference>
<feature type="domain" description="Pseudouridine synthase RsuA/RluA-like" evidence="1">
    <location>
        <begin position="98"/>
        <end position="244"/>
    </location>
</feature>
<dbReference type="InterPro" id="IPR006224">
    <property type="entry name" value="PsdUridine_synth_RluA-like_CS"/>
</dbReference>
<evidence type="ECO:0000313" key="3">
    <source>
        <dbReference type="Proteomes" id="UP001181355"/>
    </source>
</evidence>
<keyword evidence="3" id="KW-1185">Reference proteome</keyword>
<organism evidence="2 3">
    <name type="scientific">Undibacterium cyanobacteriorum</name>
    <dbReference type="NCBI Taxonomy" id="3073561"/>
    <lineage>
        <taxon>Bacteria</taxon>
        <taxon>Pseudomonadati</taxon>
        <taxon>Pseudomonadota</taxon>
        <taxon>Betaproteobacteria</taxon>
        <taxon>Burkholderiales</taxon>
        <taxon>Oxalobacteraceae</taxon>
        <taxon>Undibacterium</taxon>
    </lineage>
</organism>
<reference evidence="2" key="1">
    <citation type="submission" date="2023-09" db="EMBL/GenBank/DDBJ databases">
        <title>Undibacterium sp. 20NA77.5 isolated from freshwater.</title>
        <authorList>
            <person name="Le V."/>
            <person name="Ko S.-R."/>
            <person name="Ahn C.-Y."/>
            <person name="Oh H.-M."/>
        </authorList>
    </citation>
    <scope>NUCLEOTIDE SEQUENCE</scope>
    <source>
        <strain evidence="2">20NA77.5</strain>
    </source>
</reference>
<dbReference type="SUPFAM" id="SSF55120">
    <property type="entry name" value="Pseudouridine synthase"/>
    <property type="match status" value="1"/>
</dbReference>
<dbReference type="CDD" id="cd02558">
    <property type="entry name" value="PSRA_1"/>
    <property type="match status" value="1"/>
</dbReference>
<sequence length="297" mass="34259">MSKISSPLPMRDGVSPSFVWVPEGKWTTVLNFLCQHFPDISEETWRARFTKQEVCDQTGQRLTAESSIERGMCLFYYREVAHETPIPFEEVILHQDEHLLVVDKPHFLPVTPGGQYLQETLLVRLKNRTGIEELTPLHRLDRETAGVILFSVNRTSRGAYQSLFQQQQIRKIYQAIAPKIENLSFPYLKRSRLVESSRFFVMEEVPGEANAETLIEVLEDRGEYALYRLSPKSGKKHQLRVHMANLGAPLVNDLFYPEIKPSGSDDYTKPLKLLAHSIAFRDPITEQERRFQSNLSL</sequence>